<dbReference type="Proteomes" id="UP001232973">
    <property type="component" value="Unassembled WGS sequence"/>
</dbReference>
<sequence length="460" mass="53158">MDRKKLAKEIAAFRYGTIAPIVSRQTPLSPGELRIYFERMVQQSYVIPGTTRTTLSVRTLERWLEAYRKGGYDALMPKTRSDKGRHQLPDEVIQKAVALRRERPERSVEQIILLLEASGVVEPGTVAQSTLARHLRRLGASRKELLRSSDRGYRRFEAEDVHVLWQADFKHALYLPDPSNSERKKKTILFAILDDYSRLIVHGQFYWDEQLPRLEDSLKKAILRYGIPEQLYVDNGAVFSSQHLQRICGRLGIHLSHSKAYRPAGRGKIERIFRFLDTSFIPEAYEQVEAGHIRTLGELNEAFWAWVDGYYHLRKHGSTGIPPKERAASSNRVPKRVSEAELTEIFLWEEERTADKAACVSLMGNTYEVDADLARRKVTLCYDPFDLSVIQVWFDDKRWPDAKPVDLTRRYDRRVASTVKSDKPTTEHVSFFQAADNRRKQAAVEESPLRFSDTKRGEHK</sequence>
<dbReference type="InterPro" id="IPR001584">
    <property type="entry name" value="Integrase_cat-core"/>
</dbReference>
<dbReference type="InterPro" id="IPR012337">
    <property type="entry name" value="RNaseH-like_sf"/>
</dbReference>
<dbReference type="PROSITE" id="PS50994">
    <property type="entry name" value="INTEGRASE"/>
    <property type="match status" value="1"/>
</dbReference>
<dbReference type="Pfam" id="PF13565">
    <property type="entry name" value="HTH_32"/>
    <property type="match status" value="1"/>
</dbReference>
<protein>
    <submittedName>
        <fullName evidence="3">Transposase InsO family protein</fullName>
    </submittedName>
</protein>
<evidence type="ECO:0000313" key="4">
    <source>
        <dbReference type="Proteomes" id="UP001232973"/>
    </source>
</evidence>
<dbReference type="InterPro" id="IPR036397">
    <property type="entry name" value="RNaseH_sf"/>
</dbReference>
<accession>A0ABT9XMT4</accession>
<evidence type="ECO:0000256" key="1">
    <source>
        <dbReference type="SAM" id="MobiDB-lite"/>
    </source>
</evidence>
<reference evidence="3 4" key="1">
    <citation type="submission" date="2023-07" db="EMBL/GenBank/DDBJ databases">
        <title>Genomic Encyclopedia of Type Strains, Phase IV (KMG-IV): sequencing the most valuable type-strain genomes for metagenomic binning, comparative biology and taxonomic classification.</title>
        <authorList>
            <person name="Goeker M."/>
        </authorList>
    </citation>
    <scope>NUCLEOTIDE SEQUENCE [LARGE SCALE GENOMIC DNA]</scope>
    <source>
        <strain evidence="3 4">DSM 4006</strain>
    </source>
</reference>
<organism evidence="3 4">
    <name type="scientific">Alicyclobacillus cycloheptanicus</name>
    <dbReference type="NCBI Taxonomy" id="1457"/>
    <lineage>
        <taxon>Bacteria</taxon>
        <taxon>Bacillati</taxon>
        <taxon>Bacillota</taxon>
        <taxon>Bacilli</taxon>
        <taxon>Bacillales</taxon>
        <taxon>Alicyclobacillaceae</taxon>
        <taxon>Alicyclobacillus</taxon>
    </lineage>
</organism>
<comment type="caution">
    <text evidence="3">The sequence shown here is derived from an EMBL/GenBank/DDBJ whole genome shotgun (WGS) entry which is preliminary data.</text>
</comment>
<evidence type="ECO:0000259" key="2">
    <source>
        <dbReference type="PROSITE" id="PS50994"/>
    </source>
</evidence>
<dbReference type="SUPFAM" id="SSF53098">
    <property type="entry name" value="Ribonuclease H-like"/>
    <property type="match status" value="1"/>
</dbReference>
<dbReference type="InterPro" id="IPR015378">
    <property type="entry name" value="Transposase-like_Mu_C"/>
</dbReference>
<name>A0ABT9XMT4_9BACL</name>
<keyword evidence="4" id="KW-1185">Reference proteome</keyword>
<proteinExistence type="predicted"/>
<dbReference type="PANTHER" id="PTHR35004">
    <property type="entry name" value="TRANSPOSASE RV3428C-RELATED"/>
    <property type="match status" value="1"/>
</dbReference>
<feature type="region of interest" description="Disordered" evidence="1">
    <location>
        <begin position="437"/>
        <end position="460"/>
    </location>
</feature>
<dbReference type="InterPro" id="IPR009057">
    <property type="entry name" value="Homeodomain-like_sf"/>
</dbReference>
<dbReference type="EMBL" id="JAUSTP010000068">
    <property type="protein sequence ID" value="MDQ0191634.1"/>
    <property type="molecule type" value="Genomic_DNA"/>
</dbReference>
<dbReference type="SUPFAM" id="SSF46689">
    <property type="entry name" value="Homeodomain-like"/>
    <property type="match status" value="1"/>
</dbReference>
<gene>
    <name evidence="3" type="ORF">J2S03_003507</name>
</gene>
<feature type="domain" description="Integrase catalytic" evidence="2">
    <location>
        <begin position="155"/>
        <end position="331"/>
    </location>
</feature>
<dbReference type="RefSeq" id="WP_006446171.1">
    <property type="nucleotide sequence ID" value="NZ_CP067097.1"/>
</dbReference>
<dbReference type="Gene3D" id="3.30.420.10">
    <property type="entry name" value="Ribonuclease H-like superfamily/Ribonuclease H"/>
    <property type="match status" value="1"/>
</dbReference>
<dbReference type="PANTHER" id="PTHR35004:SF6">
    <property type="entry name" value="TRANSPOSASE"/>
    <property type="match status" value="1"/>
</dbReference>
<dbReference type="Pfam" id="PF09299">
    <property type="entry name" value="Mu-transpos_C"/>
    <property type="match status" value="1"/>
</dbReference>
<dbReference type="Pfam" id="PF00665">
    <property type="entry name" value="rve"/>
    <property type="match status" value="1"/>
</dbReference>
<evidence type="ECO:0000313" key="3">
    <source>
        <dbReference type="EMBL" id="MDQ0191634.1"/>
    </source>
</evidence>